<dbReference type="InterPro" id="IPR015943">
    <property type="entry name" value="WD40/YVTN_repeat-like_dom_sf"/>
</dbReference>
<keyword evidence="2" id="KW-1185">Reference proteome</keyword>
<name>A0AA88ISU6_ARTSF</name>
<dbReference type="Gene3D" id="2.130.10.10">
    <property type="entry name" value="YVTN repeat-like/Quinoprotein amine dehydrogenase"/>
    <property type="match status" value="2"/>
</dbReference>
<dbReference type="Proteomes" id="UP001187531">
    <property type="component" value="Unassembled WGS sequence"/>
</dbReference>
<gene>
    <name evidence="1" type="ORF">QYM36_007704</name>
</gene>
<accession>A0AA88ISU6</accession>
<dbReference type="PANTHER" id="PTHR16220:SF0">
    <property type="entry name" value="WD REPEAT-CONTAINING PROTEIN WRAP73"/>
    <property type="match status" value="1"/>
</dbReference>
<dbReference type="InterPro" id="IPR001680">
    <property type="entry name" value="WD40_rpt"/>
</dbReference>
<dbReference type="EMBL" id="JAVRJZ010000001">
    <property type="protein sequence ID" value="KAK2726952.1"/>
    <property type="molecule type" value="Genomic_DNA"/>
</dbReference>
<dbReference type="PANTHER" id="PTHR16220">
    <property type="entry name" value="WD REPEAT PROTEIN 8-RELATED"/>
    <property type="match status" value="1"/>
</dbReference>
<dbReference type="InterPro" id="IPR052778">
    <property type="entry name" value="Centrosome-WD_assoc"/>
</dbReference>
<dbReference type="GO" id="GO:1990811">
    <property type="term" value="C:MWP complex"/>
    <property type="evidence" value="ECO:0007669"/>
    <property type="project" value="TreeGrafter"/>
</dbReference>
<reference evidence="1" key="1">
    <citation type="submission" date="2023-07" db="EMBL/GenBank/DDBJ databases">
        <title>Chromosome-level genome assembly of Artemia franciscana.</title>
        <authorList>
            <person name="Jo E."/>
        </authorList>
    </citation>
    <scope>NUCLEOTIDE SEQUENCE</scope>
    <source>
        <tissue evidence="1">Whole body</tissue>
    </source>
</reference>
<dbReference type="SUPFAM" id="SSF50978">
    <property type="entry name" value="WD40 repeat-like"/>
    <property type="match status" value="1"/>
</dbReference>
<comment type="caution">
    <text evidence="1">The sequence shown here is derived from an EMBL/GenBank/DDBJ whole genome shotgun (WGS) entry which is preliminary data.</text>
</comment>
<organism evidence="1 2">
    <name type="scientific">Artemia franciscana</name>
    <name type="common">Brine shrimp</name>
    <name type="synonym">Artemia sanfranciscana</name>
    <dbReference type="NCBI Taxonomy" id="6661"/>
    <lineage>
        <taxon>Eukaryota</taxon>
        <taxon>Metazoa</taxon>
        <taxon>Ecdysozoa</taxon>
        <taxon>Arthropoda</taxon>
        <taxon>Crustacea</taxon>
        <taxon>Branchiopoda</taxon>
        <taxon>Anostraca</taxon>
        <taxon>Artemiidae</taxon>
        <taxon>Artemia</taxon>
    </lineage>
</organism>
<evidence type="ECO:0000313" key="2">
    <source>
        <dbReference type="Proteomes" id="UP001187531"/>
    </source>
</evidence>
<dbReference type="AlphaFoldDB" id="A0AA88ISU6"/>
<protein>
    <submittedName>
        <fullName evidence="1">Uncharacterized protein</fullName>
    </submittedName>
</protein>
<dbReference type="GO" id="GO:0005815">
    <property type="term" value="C:microtubule organizing center"/>
    <property type="evidence" value="ECO:0007669"/>
    <property type="project" value="TreeGrafter"/>
</dbReference>
<evidence type="ECO:0000313" key="1">
    <source>
        <dbReference type="EMBL" id="KAK2726952.1"/>
    </source>
</evidence>
<dbReference type="SMART" id="SM00320">
    <property type="entry name" value="WD40"/>
    <property type="match status" value="4"/>
</dbReference>
<proteinExistence type="predicted"/>
<dbReference type="InterPro" id="IPR036322">
    <property type="entry name" value="WD40_repeat_dom_sf"/>
</dbReference>
<sequence length="414" mass="46283">MIQNKTLYSLSPCESYLASAMKEKLIVHQVQDTLQLQHYCSWTNCGSIYKLRWSPDSSKILISSKGSCQIYSVDDSNWKCTLQGGTLECEDFLWSPDSMSVIALSANNVCLVVWCLINRAIIKLGTLKPVNSIFKFSPNGSWLSLTEVSSLGRHVIRVYSCSNWTLVQTIECEVTNISGLSWVDDGSIAYWDTLFSRKVCISLLCGTHIAKFENIPSLEKIDVSVSGGLIAMSNGKEIQIINVPTLRVLGKAPILQCIDDSVNIVVYREVLNLECVLQYETVNSRPYVVGKQKHEKEQLIHKMSFSYDGTFLSTVVSSSLSSVWIWDVKKVAPVCLITFINNVTDLKWCSTSNHLAVATGSDSIFIWSPTDSLSHSLEWTNQKAFPGKHLQWSDPGNLLLVYSKGCYKILSIFN</sequence>